<dbReference type="EMBL" id="CP100390">
    <property type="protein sequence ID" value="UZE95157.1"/>
    <property type="molecule type" value="Genomic_DNA"/>
</dbReference>
<gene>
    <name evidence="2" type="ORF">NKI27_13920</name>
</gene>
<organism evidence="2 3">
    <name type="scientific">Alkalimarinus alittae</name>
    <dbReference type="NCBI Taxonomy" id="2961619"/>
    <lineage>
        <taxon>Bacteria</taxon>
        <taxon>Pseudomonadati</taxon>
        <taxon>Pseudomonadota</taxon>
        <taxon>Gammaproteobacteria</taxon>
        <taxon>Alteromonadales</taxon>
        <taxon>Alteromonadaceae</taxon>
        <taxon>Alkalimarinus</taxon>
    </lineage>
</organism>
<proteinExistence type="predicted"/>
<dbReference type="InterPro" id="IPR029063">
    <property type="entry name" value="SAM-dependent_MTases_sf"/>
</dbReference>
<dbReference type="Gene3D" id="3.40.50.150">
    <property type="entry name" value="Vaccinia Virus protein VP39"/>
    <property type="match status" value="1"/>
</dbReference>
<keyword evidence="2" id="KW-0808">Transferase</keyword>
<dbReference type="PANTHER" id="PTHR43591:SF110">
    <property type="entry name" value="RHODANESE DOMAIN-CONTAINING PROTEIN"/>
    <property type="match status" value="1"/>
</dbReference>
<dbReference type="CDD" id="cd02440">
    <property type="entry name" value="AdoMet_MTases"/>
    <property type="match status" value="1"/>
</dbReference>
<dbReference type="Proteomes" id="UP001163739">
    <property type="component" value="Chromosome"/>
</dbReference>
<evidence type="ECO:0000313" key="2">
    <source>
        <dbReference type="EMBL" id="UZE95157.1"/>
    </source>
</evidence>
<dbReference type="Pfam" id="PF08241">
    <property type="entry name" value="Methyltransf_11"/>
    <property type="match status" value="1"/>
</dbReference>
<dbReference type="InterPro" id="IPR013216">
    <property type="entry name" value="Methyltransf_11"/>
</dbReference>
<keyword evidence="2" id="KW-0489">Methyltransferase</keyword>
<evidence type="ECO:0000313" key="3">
    <source>
        <dbReference type="Proteomes" id="UP001163739"/>
    </source>
</evidence>
<reference evidence="2" key="1">
    <citation type="submission" date="2022-06" db="EMBL/GenBank/DDBJ databases">
        <title>Alkalimarinus sp. nov., isolated from gut of a Alitta virens.</title>
        <authorList>
            <person name="Yang A.I."/>
            <person name="Shin N.-R."/>
        </authorList>
    </citation>
    <scope>NUCLEOTIDE SEQUENCE</scope>
    <source>
        <strain evidence="2">A2M4</strain>
    </source>
</reference>
<accession>A0ABY6MZ86</accession>
<dbReference type="GO" id="GO:0008168">
    <property type="term" value="F:methyltransferase activity"/>
    <property type="evidence" value="ECO:0007669"/>
    <property type="project" value="UniProtKB-KW"/>
</dbReference>
<dbReference type="RefSeq" id="WP_265046646.1">
    <property type="nucleotide sequence ID" value="NZ_CP100390.1"/>
</dbReference>
<feature type="domain" description="Methyltransferase type 11" evidence="1">
    <location>
        <begin position="46"/>
        <end position="133"/>
    </location>
</feature>
<sequence>MKLSEIARIYKKKLPPVSNNCSIYESAQPYRTLRQFIPSNLDSNILDAGCGNGIVAKHLNNRSYTNIFTCDLFDNISNTSGIKHCISSLDALPFQDNSFEFVYSLSVIYYLKSPQVGINEIIRVLKPGGRAIITAHTKYSLPTVWRILKRILDIKNVEHLKGVTFYSASQLEKMVITNDARVIKKSGYSANNLAFQLYKKLVKLINRYSKKQFKTRFFILPETNSLNKIMSIFAYHSIIIIQKNV</sequence>
<evidence type="ECO:0000259" key="1">
    <source>
        <dbReference type="Pfam" id="PF08241"/>
    </source>
</evidence>
<dbReference type="PANTHER" id="PTHR43591">
    <property type="entry name" value="METHYLTRANSFERASE"/>
    <property type="match status" value="1"/>
</dbReference>
<protein>
    <submittedName>
        <fullName evidence="2">Class I SAM-dependent methyltransferase</fullName>
    </submittedName>
</protein>
<dbReference type="GO" id="GO:0032259">
    <property type="term" value="P:methylation"/>
    <property type="evidence" value="ECO:0007669"/>
    <property type="project" value="UniProtKB-KW"/>
</dbReference>
<name>A0ABY6MZ86_9ALTE</name>
<keyword evidence="3" id="KW-1185">Reference proteome</keyword>
<dbReference type="SUPFAM" id="SSF53335">
    <property type="entry name" value="S-adenosyl-L-methionine-dependent methyltransferases"/>
    <property type="match status" value="1"/>
</dbReference>